<dbReference type="OrthoDB" id="9896034at2"/>
<keyword evidence="1" id="KW-0812">Transmembrane</keyword>
<keyword evidence="1" id="KW-0472">Membrane</keyword>
<evidence type="ECO:0000313" key="3">
    <source>
        <dbReference type="Proteomes" id="UP000434580"/>
    </source>
</evidence>
<organism evidence="2 3">
    <name type="scientific">BD1-7 clade bacterium</name>
    <dbReference type="NCBI Taxonomy" id="2029982"/>
    <lineage>
        <taxon>Bacteria</taxon>
        <taxon>Pseudomonadati</taxon>
        <taxon>Pseudomonadota</taxon>
        <taxon>Gammaproteobacteria</taxon>
        <taxon>Cellvibrionales</taxon>
        <taxon>Spongiibacteraceae</taxon>
        <taxon>BD1-7 clade</taxon>
    </lineage>
</organism>
<dbReference type="AlphaFoldDB" id="A0A5S9QS51"/>
<name>A0A5S9QS51_9GAMM</name>
<protein>
    <submittedName>
        <fullName evidence="2">Uncharacterized protein</fullName>
    </submittedName>
</protein>
<evidence type="ECO:0000256" key="1">
    <source>
        <dbReference type="SAM" id="Phobius"/>
    </source>
</evidence>
<reference evidence="2 3" key="1">
    <citation type="submission" date="2019-11" db="EMBL/GenBank/DDBJ databases">
        <authorList>
            <person name="Holert J."/>
        </authorList>
    </citation>
    <scope>NUCLEOTIDE SEQUENCE [LARGE SCALE GENOMIC DNA]</scope>
    <source>
        <strain evidence="2">BC5_2</strain>
    </source>
</reference>
<accession>A0A5S9QS51</accession>
<evidence type="ECO:0000313" key="2">
    <source>
        <dbReference type="EMBL" id="CAA0121117.1"/>
    </source>
</evidence>
<dbReference type="Proteomes" id="UP000434580">
    <property type="component" value="Unassembled WGS sequence"/>
</dbReference>
<feature type="transmembrane region" description="Helical" evidence="1">
    <location>
        <begin position="50"/>
        <end position="83"/>
    </location>
</feature>
<sequence length="93" mass="11035">MTSQHKSLARRFFDFWQYNTGISHLPDACCPHRRRFLKPYQARLKIVRDYWLYFLAAILILEIAAPFAVAGFLASSFWSIGFLEETPYPDWMQ</sequence>
<gene>
    <name evidence="2" type="ORF">DPBNPPHM_02690</name>
</gene>
<proteinExistence type="predicted"/>
<keyword evidence="1" id="KW-1133">Transmembrane helix</keyword>
<dbReference type="EMBL" id="CACSII010000021">
    <property type="protein sequence ID" value="CAA0121117.1"/>
    <property type="molecule type" value="Genomic_DNA"/>
</dbReference>